<proteinExistence type="predicted"/>
<protein>
    <submittedName>
        <fullName evidence="1">Uncharacterized protein</fullName>
    </submittedName>
</protein>
<comment type="caution">
    <text evidence="1">The sequence shown here is derived from an EMBL/GenBank/DDBJ whole genome shotgun (WGS) entry which is preliminary data.</text>
</comment>
<gene>
    <name evidence="1" type="ORF">ACFFSA_44495</name>
</gene>
<organism evidence="1 2">
    <name type="scientific">Nonomuraea helvata</name>
    <dbReference type="NCBI Taxonomy" id="37484"/>
    <lineage>
        <taxon>Bacteria</taxon>
        <taxon>Bacillati</taxon>
        <taxon>Actinomycetota</taxon>
        <taxon>Actinomycetes</taxon>
        <taxon>Streptosporangiales</taxon>
        <taxon>Streptosporangiaceae</taxon>
        <taxon>Nonomuraea</taxon>
    </lineage>
</organism>
<keyword evidence="2" id="KW-1185">Reference proteome</keyword>
<evidence type="ECO:0000313" key="2">
    <source>
        <dbReference type="Proteomes" id="UP001589532"/>
    </source>
</evidence>
<name>A0ABV5SER2_9ACTN</name>
<dbReference type="RefSeq" id="WP_345002773.1">
    <property type="nucleotide sequence ID" value="NZ_BAAAXV010000012.1"/>
</dbReference>
<accession>A0ABV5SER2</accession>
<reference evidence="1 2" key="1">
    <citation type="submission" date="2024-09" db="EMBL/GenBank/DDBJ databases">
        <authorList>
            <person name="Sun Q."/>
            <person name="Mori K."/>
        </authorList>
    </citation>
    <scope>NUCLEOTIDE SEQUENCE [LARGE SCALE GENOMIC DNA]</scope>
    <source>
        <strain evidence="1 2">JCM 3143</strain>
    </source>
</reference>
<sequence>MAALHPRRVAWEGARIFVCAANTDAYWWLSDTIGRGLGNIYQLQLRETRLRLQAEAEAVHAEAGVWRARLDELLDTHPTAAEILTQMISETTSRLP</sequence>
<dbReference type="Proteomes" id="UP001589532">
    <property type="component" value="Unassembled WGS sequence"/>
</dbReference>
<dbReference type="EMBL" id="JBHMBW010000080">
    <property type="protein sequence ID" value="MFB9630178.1"/>
    <property type="molecule type" value="Genomic_DNA"/>
</dbReference>
<evidence type="ECO:0000313" key="1">
    <source>
        <dbReference type="EMBL" id="MFB9630178.1"/>
    </source>
</evidence>